<keyword evidence="5" id="KW-1185">Reference proteome</keyword>
<gene>
    <name evidence="4" type="ORF">PXEA_LOCUS17231</name>
</gene>
<dbReference type="GO" id="GO:0005525">
    <property type="term" value="F:GTP binding"/>
    <property type="evidence" value="ECO:0007669"/>
    <property type="project" value="UniProtKB-KW"/>
</dbReference>
<organism evidence="4 5">
    <name type="scientific">Protopolystoma xenopodis</name>
    <dbReference type="NCBI Taxonomy" id="117903"/>
    <lineage>
        <taxon>Eukaryota</taxon>
        <taxon>Metazoa</taxon>
        <taxon>Spiralia</taxon>
        <taxon>Lophotrochozoa</taxon>
        <taxon>Platyhelminthes</taxon>
        <taxon>Monogenea</taxon>
        <taxon>Polyopisthocotylea</taxon>
        <taxon>Polystomatidea</taxon>
        <taxon>Polystomatidae</taxon>
        <taxon>Protopolystoma</taxon>
    </lineage>
</organism>
<dbReference type="PANTHER" id="PTHR43381:SF4">
    <property type="entry name" value="EUKARYOTIC TRANSLATION INITIATION FACTOR 5B"/>
    <property type="match status" value="1"/>
</dbReference>
<name>A0A3S5CNN4_9PLAT</name>
<dbReference type="GO" id="GO:0005739">
    <property type="term" value="C:mitochondrion"/>
    <property type="evidence" value="ECO:0007669"/>
    <property type="project" value="TreeGrafter"/>
</dbReference>
<dbReference type="Gene3D" id="2.40.30.10">
    <property type="entry name" value="Translation factors"/>
    <property type="match status" value="1"/>
</dbReference>
<reference evidence="4" key="1">
    <citation type="submission" date="2018-11" db="EMBL/GenBank/DDBJ databases">
        <authorList>
            <consortium name="Pathogen Informatics"/>
        </authorList>
    </citation>
    <scope>NUCLEOTIDE SEQUENCE</scope>
</reference>
<evidence type="ECO:0000256" key="2">
    <source>
        <dbReference type="ARBA" id="ARBA00023134"/>
    </source>
</evidence>
<keyword evidence="2" id="KW-0342">GTP-binding</keyword>
<sequence length="124" mass="14008">MQNVIIEDLKKSNRRKHKDLAVFPVKLRILPEHIFNKRSPIVMGVFVEAGELREGTPLCVPSRDCVCLGKVHSIEANHKPVRLAREGLEVCIRIDPLDGETPKMYGRHFEATDTVVSKVINISL</sequence>
<evidence type="ECO:0000313" key="4">
    <source>
        <dbReference type="EMBL" id="VEL23791.1"/>
    </source>
</evidence>
<protein>
    <recommendedName>
        <fullName evidence="3">Elongation factor Tu-type domain-containing protein</fullName>
    </recommendedName>
</protein>
<dbReference type="InterPro" id="IPR029459">
    <property type="entry name" value="EFTU-type"/>
</dbReference>
<dbReference type="InterPro" id="IPR015760">
    <property type="entry name" value="TIF_IF2"/>
</dbReference>
<dbReference type="SUPFAM" id="SSF50447">
    <property type="entry name" value="Translation proteins"/>
    <property type="match status" value="1"/>
</dbReference>
<proteinExistence type="predicted"/>
<evidence type="ECO:0000259" key="3">
    <source>
        <dbReference type="Pfam" id="PF14578"/>
    </source>
</evidence>
<dbReference type="Proteomes" id="UP000784294">
    <property type="component" value="Unassembled WGS sequence"/>
</dbReference>
<dbReference type="OrthoDB" id="4928at2759"/>
<dbReference type="PANTHER" id="PTHR43381">
    <property type="entry name" value="TRANSLATION INITIATION FACTOR IF-2-RELATED"/>
    <property type="match status" value="1"/>
</dbReference>
<feature type="domain" description="Elongation factor Tu-type" evidence="3">
    <location>
        <begin position="24"/>
        <end position="114"/>
    </location>
</feature>
<dbReference type="EMBL" id="CAAALY010063942">
    <property type="protein sequence ID" value="VEL23791.1"/>
    <property type="molecule type" value="Genomic_DNA"/>
</dbReference>
<dbReference type="InterPro" id="IPR009000">
    <property type="entry name" value="Transl_B-barrel_sf"/>
</dbReference>
<dbReference type="GO" id="GO:0003743">
    <property type="term" value="F:translation initiation factor activity"/>
    <property type="evidence" value="ECO:0007669"/>
    <property type="project" value="TreeGrafter"/>
</dbReference>
<comment type="caution">
    <text evidence="4">The sequence shown here is derived from an EMBL/GenBank/DDBJ whole genome shotgun (WGS) entry which is preliminary data.</text>
</comment>
<dbReference type="AlphaFoldDB" id="A0A3S5CNN4"/>
<dbReference type="CDD" id="cd16266">
    <property type="entry name" value="IF2_aeIF5B_IV"/>
    <property type="match status" value="1"/>
</dbReference>
<evidence type="ECO:0000313" key="5">
    <source>
        <dbReference type="Proteomes" id="UP000784294"/>
    </source>
</evidence>
<accession>A0A3S5CNN4</accession>
<dbReference type="Pfam" id="PF14578">
    <property type="entry name" value="GTP_EFTU_D4"/>
    <property type="match status" value="1"/>
</dbReference>
<keyword evidence="1" id="KW-0547">Nucleotide-binding</keyword>
<evidence type="ECO:0000256" key="1">
    <source>
        <dbReference type="ARBA" id="ARBA00022741"/>
    </source>
</evidence>